<dbReference type="GO" id="GO:0005886">
    <property type="term" value="C:plasma membrane"/>
    <property type="evidence" value="ECO:0007669"/>
    <property type="project" value="TreeGrafter"/>
</dbReference>
<keyword evidence="3 5" id="KW-1133">Transmembrane helix</keyword>
<keyword evidence="2 5" id="KW-0812">Transmembrane</keyword>
<gene>
    <name evidence="6" type="ORF">MGAL_10B084417</name>
</gene>
<comment type="caution">
    <text evidence="6">The sequence shown here is derived from an EMBL/GenBank/DDBJ whole genome shotgun (WGS) entry which is preliminary data.</text>
</comment>
<dbReference type="Proteomes" id="UP000596742">
    <property type="component" value="Unassembled WGS sequence"/>
</dbReference>
<feature type="transmembrane region" description="Helical" evidence="5">
    <location>
        <begin position="118"/>
        <end position="140"/>
    </location>
</feature>
<evidence type="ECO:0000313" key="7">
    <source>
        <dbReference type="Proteomes" id="UP000596742"/>
    </source>
</evidence>
<evidence type="ECO:0000256" key="5">
    <source>
        <dbReference type="SAM" id="Phobius"/>
    </source>
</evidence>
<protein>
    <submittedName>
        <fullName evidence="6">Uncharacterized protein</fullName>
    </submittedName>
</protein>
<organism evidence="6 7">
    <name type="scientific">Mytilus galloprovincialis</name>
    <name type="common">Mediterranean mussel</name>
    <dbReference type="NCBI Taxonomy" id="29158"/>
    <lineage>
        <taxon>Eukaryota</taxon>
        <taxon>Metazoa</taxon>
        <taxon>Spiralia</taxon>
        <taxon>Lophotrochozoa</taxon>
        <taxon>Mollusca</taxon>
        <taxon>Bivalvia</taxon>
        <taxon>Autobranchia</taxon>
        <taxon>Pteriomorphia</taxon>
        <taxon>Mytilida</taxon>
        <taxon>Mytiloidea</taxon>
        <taxon>Mytilidae</taxon>
        <taxon>Mytilinae</taxon>
        <taxon>Mytilus</taxon>
    </lineage>
</organism>
<feature type="transmembrane region" description="Helical" evidence="5">
    <location>
        <begin position="12"/>
        <end position="34"/>
    </location>
</feature>
<dbReference type="InterPro" id="IPR050579">
    <property type="entry name" value="PMP-22/EMP/MP20-like"/>
</dbReference>
<dbReference type="InterPro" id="IPR004031">
    <property type="entry name" value="PMP22/EMP/MP20/Claudin"/>
</dbReference>
<dbReference type="EMBL" id="UYJE01001708">
    <property type="protein sequence ID" value="VDI04477.1"/>
    <property type="molecule type" value="Genomic_DNA"/>
</dbReference>
<feature type="transmembrane region" description="Helical" evidence="5">
    <location>
        <begin position="86"/>
        <end position="106"/>
    </location>
</feature>
<evidence type="ECO:0000313" key="6">
    <source>
        <dbReference type="EMBL" id="VDI04477.1"/>
    </source>
</evidence>
<dbReference type="AlphaFoldDB" id="A0A8B6CFJ7"/>
<keyword evidence="4 5" id="KW-0472">Membrane</keyword>
<dbReference type="Pfam" id="PF00822">
    <property type="entry name" value="PMP22_Claudin"/>
    <property type="match status" value="1"/>
</dbReference>
<feature type="transmembrane region" description="Helical" evidence="5">
    <location>
        <begin position="160"/>
        <end position="184"/>
    </location>
</feature>
<evidence type="ECO:0000256" key="3">
    <source>
        <dbReference type="ARBA" id="ARBA00022989"/>
    </source>
</evidence>
<evidence type="ECO:0000256" key="1">
    <source>
        <dbReference type="ARBA" id="ARBA00004141"/>
    </source>
</evidence>
<keyword evidence="7" id="KW-1185">Reference proteome</keyword>
<evidence type="ECO:0000256" key="4">
    <source>
        <dbReference type="ARBA" id="ARBA00023136"/>
    </source>
</evidence>
<reference evidence="6" key="1">
    <citation type="submission" date="2018-11" db="EMBL/GenBank/DDBJ databases">
        <authorList>
            <person name="Alioto T."/>
            <person name="Alioto T."/>
        </authorList>
    </citation>
    <scope>NUCLEOTIDE SEQUENCE</scope>
</reference>
<sequence>MKFFDKFSRFSFVAIVVIIIGGIVEIVALATPYWTLSSTHTLGNIGHSGLWLNCRRTQATVVTTVSCSSYADAIAGWMVAVRALNVIGMIFASCALVFMGLFTFLYSEKWNKIIRSSALISALLAGSLVIIGAILYGVSVSQGKAPVPYQVVSAKYTHSLSWSFALSLVAAILFVISGVIMGFAKTPRINS</sequence>
<evidence type="ECO:0000256" key="2">
    <source>
        <dbReference type="ARBA" id="ARBA00022692"/>
    </source>
</evidence>
<comment type="subcellular location">
    <subcellularLocation>
        <location evidence="1">Membrane</location>
        <topology evidence="1">Multi-pass membrane protein</topology>
    </subcellularLocation>
</comment>
<name>A0A8B6CFJ7_MYTGA</name>
<dbReference type="Gene3D" id="1.20.140.150">
    <property type="match status" value="1"/>
</dbReference>
<dbReference type="OrthoDB" id="6140671at2759"/>
<dbReference type="PANTHER" id="PTHR10671">
    <property type="entry name" value="EPITHELIAL MEMBRANE PROTEIN-RELATED"/>
    <property type="match status" value="1"/>
</dbReference>
<dbReference type="PANTHER" id="PTHR10671:SF108">
    <property type="entry name" value="CLAUDIN FAMILY PROTEIN-RELATED"/>
    <property type="match status" value="1"/>
</dbReference>
<proteinExistence type="predicted"/>
<accession>A0A8B6CFJ7</accession>